<evidence type="ECO:0000313" key="11">
    <source>
        <dbReference type="RefSeq" id="XP_022137133.1"/>
    </source>
</evidence>
<dbReference type="InterPro" id="IPR002939">
    <property type="entry name" value="DnaJ_C"/>
</dbReference>
<dbReference type="GO" id="GO:0031072">
    <property type="term" value="F:heat shock protein binding"/>
    <property type="evidence" value="ECO:0007669"/>
    <property type="project" value="InterPro"/>
</dbReference>
<keyword evidence="7" id="KW-0812">Transmembrane</keyword>
<dbReference type="GO" id="GO:0009408">
    <property type="term" value="P:response to heat"/>
    <property type="evidence" value="ECO:0007669"/>
    <property type="project" value="InterPro"/>
</dbReference>
<evidence type="ECO:0000256" key="5">
    <source>
        <dbReference type="ARBA" id="ARBA00023186"/>
    </source>
</evidence>
<protein>
    <submittedName>
        <fullName evidence="11">Uncharacterized protein LOC111008684 isoform X1</fullName>
    </submittedName>
</protein>
<dbReference type="PROSITE" id="PS51188">
    <property type="entry name" value="ZF_CR"/>
    <property type="match status" value="1"/>
</dbReference>
<dbReference type="PRINTS" id="PR00625">
    <property type="entry name" value="JDOMAIN"/>
</dbReference>
<dbReference type="Pfam" id="PF01556">
    <property type="entry name" value="DnaJ_C"/>
    <property type="match status" value="1"/>
</dbReference>
<evidence type="ECO:0000313" key="10">
    <source>
        <dbReference type="Proteomes" id="UP000504603"/>
    </source>
</evidence>
<sequence>MPLNGICSPCNANPNPTSTFQLVSPSAIRPNVLYFLNPPSVNLGSSSCYSRFSRVVGPLRSADFQTRSRLTFVRRGASATGSAATDHYSTLNVSRNATLQEIKNSYKKLARKYHPDVNKNPGSEERFKEISAAYEVLSDDEKRSLYDQFGEAGLWGEYGVMNSGSPRVDPFENFDAFFGGSDGLFGERDGIGGINLINKRSGRNQNLDIHYDLHLSLEESVFGAEQEIQFSNFETCENCDGTGAKSSNCIGTCANCHGRGGVVKTQRTPFGMMSQVSTCSKCGGDGKIITELCRSCGGSGQLQSIRKMKIVIPPGVTDGATMQIQREGSFDKKRRMTGNLYIMLHVDEKHGIWRDGIHLYSKISIDYTDAILGSIVKVETVEGLKDLQIPAGVQPGDRVRLSCMGVPDINKPYVRGDHLFIVNVQIPKHISNSERAIIKELASLKASSKNDEVSINEMPQETFDKYTREYQGNVASSQAIKRNASFWSSIKHFIGKGQPREGFASIGMEIPKPFCWGPLKLHSSYTDSLIMVLIVTSLFSLLWRNYLWTFLRGRHRSPPTNRT</sequence>
<dbReference type="GO" id="GO:0005524">
    <property type="term" value="F:ATP binding"/>
    <property type="evidence" value="ECO:0007669"/>
    <property type="project" value="InterPro"/>
</dbReference>
<dbReference type="AlphaFoldDB" id="A0A6J1C9G9"/>
<evidence type="ECO:0000256" key="6">
    <source>
        <dbReference type="PROSITE-ProRule" id="PRU00546"/>
    </source>
</evidence>
<keyword evidence="1 6" id="KW-0479">Metal-binding</keyword>
<dbReference type="SUPFAM" id="SSF46565">
    <property type="entry name" value="Chaperone J-domain"/>
    <property type="match status" value="1"/>
</dbReference>
<dbReference type="InterPro" id="IPR036869">
    <property type="entry name" value="J_dom_sf"/>
</dbReference>
<dbReference type="KEGG" id="mcha:111008684"/>
<evidence type="ECO:0000259" key="9">
    <source>
        <dbReference type="PROSITE" id="PS51188"/>
    </source>
</evidence>
<dbReference type="FunFam" id="2.10.230.10:FF:000002">
    <property type="entry name" value="Molecular chaperone DnaJ"/>
    <property type="match status" value="1"/>
</dbReference>
<keyword evidence="4 6" id="KW-0862">Zinc</keyword>
<evidence type="ECO:0000259" key="8">
    <source>
        <dbReference type="PROSITE" id="PS50076"/>
    </source>
</evidence>
<dbReference type="GO" id="GO:0051082">
    <property type="term" value="F:unfolded protein binding"/>
    <property type="evidence" value="ECO:0007669"/>
    <property type="project" value="InterPro"/>
</dbReference>
<feature type="transmembrane region" description="Helical" evidence="7">
    <location>
        <begin position="528"/>
        <end position="547"/>
    </location>
</feature>
<dbReference type="OrthoDB" id="10256793at2759"/>
<feature type="domain" description="CR-type" evidence="9">
    <location>
        <begin position="223"/>
        <end position="305"/>
    </location>
</feature>
<keyword evidence="10" id="KW-1185">Reference proteome</keyword>
<dbReference type="Gene3D" id="2.10.230.10">
    <property type="entry name" value="Heat shock protein DnaJ, cysteine-rich domain"/>
    <property type="match status" value="1"/>
</dbReference>
<dbReference type="PROSITE" id="PS50076">
    <property type="entry name" value="DNAJ_2"/>
    <property type="match status" value="1"/>
</dbReference>
<feature type="domain" description="J" evidence="8">
    <location>
        <begin position="86"/>
        <end position="150"/>
    </location>
</feature>
<dbReference type="CDD" id="cd10747">
    <property type="entry name" value="DnaJ_C"/>
    <property type="match status" value="1"/>
</dbReference>
<dbReference type="FunFam" id="2.60.260.20:FF:000005">
    <property type="entry name" value="Chaperone protein dnaJ 1, mitochondrial"/>
    <property type="match status" value="1"/>
</dbReference>
<keyword evidence="7" id="KW-1133">Transmembrane helix</keyword>
<dbReference type="Gene3D" id="1.10.287.110">
    <property type="entry name" value="DnaJ domain"/>
    <property type="match status" value="1"/>
</dbReference>
<dbReference type="Proteomes" id="UP000504603">
    <property type="component" value="Unplaced"/>
</dbReference>
<keyword evidence="2" id="KW-0677">Repeat</keyword>
<dbReference type="PANTHER" id="PTHR43096">
    <property type="entry name" value="DNAJ HOMOLOG 1, MITOCHONDRIAL-RELATED"/>
    <property type="match status" value="1"/>
</dbReference>
<keyword evidence="3 6" id="KW-0863">Zinc-finger</keyword>
<dbReference type="HAMAP" id="MF_01152">
    <property type="entry name" value="DnaJ"/>
    <property type="match status" value="1"/>
</dbReference>
<feature type="zinc finger region" description="CR-type" evidence="6">
    <location>
        <begin position="223"/>
        <end position="305"/>
    </location>
</feature>
<dbReference type="InterPro" id="IPR012724">
    <property type="entry name" value="DnaJ"/>
</dbReference>
<reference evidence="11" key="1">
    <citation type="submission" date="2025-08" db="UniProtKB">
        <authorList>
            <consortium name="RefSeq"/>
        </authorList>
    </citation>
    <scope>IDENTIFICATION</scope>
    <source>
        <strain evidence="11">OHB3-1</strain>
    </source>
</reference>
<dbReference type="SUPFAM" id="SSF49493">
    <property type="entry name" value="HSP40/DnaJ peptide-binding domain"/>
    <property type="match status" value="2"/>
</dbReference>
<name>A0A6J1C9G9_MOMCH</name>
<keyword evidence="5" id="KW-0143">Chaperone</keyword>
<dbReference type="PROSITE" id="PS00636">
    <property type="entry name" value="DNAJ_1"/>
    <property type="match status" value="1"/>
</dbReference>
<dbReference type="PANTHER" id="PTHR43096:SF26">
    <property type="entry name" value="CR-TYPE DOMAIN-CONTAINING PROTEIN"/>
    <property type="match status" value="1"/>
</dbReference>
<dbReference type="Gene3D" id="2.60.260.20">
    <property type="entry name" value="Urease metallochaperone UreE, N-terminal domain"/>
    <property type="match status" value="2"/>
</dbReference>
<dbReference type="SUPFAM" id="SSF57938">
    <property type="entry name" value="DnaJ/Hsp40 cysteine-rich domain"/>
    <property type="match status" value="1"/>
</dbReference>
<dbReference type="CDD" id="cd06257">
    <property type="entry name" value="DnaJ"/>
    <property type="match status" value="1"/>
</dbReference>
<dbReference type="Pfam" id="PF00684">
    <property type="entry name" value="DnaJ_CXXCXGXG"/>
    <property type="match status" value="1"/>
</dbReference>
<dbReference type="SMART" id="SM00271">
    <property type="entry name" value="DnaJ"/>
    <property type="match status" value="1"/>
</dbReference>
<evidence type="ECO:0000256" key="2">
    <source>
        <dbReference type="ARBA" id="ARBA00022737"/>
    </source>
</evidence>
<dbReference type="InterPro" id="IPR036410">
    <property type="entry name" value="HSP_DnaJ_Cys-rich_dom_sf"/>
</dbReference>
<dbReference type="GO" id="GO:0008270">
    <property type="term" value="F:zinc ion binding"/>
    <property type="evidence" value="ECO:0007669"/>
    <property type="project" value="UniProtKB-KW"/>
</dbReference>
<dbReference type="GeneID" id="111008684"/>
<keyword evidence="7" id="KW-0472">Membrane</keyword>
<dbReference type="InterPro" id="IPR001305">
    <property type="entry name" value="HSP_DnaJ_Cys-rich_dom"/>
</dbReference>
<dbReference type="InterPro" id="IPR008971">
    <property type="entry name" value="HSP40/DnaJ_pept-bd"/>
</dbReference>
<dbReference type="Pfam" id="PF00226">
    <property type="entry name" value="DnaJ"/>
    <property type="match status" value="1"/>
</dbReference>
<evidence type="ECO:0000256" key="7">
    <source>
        <dbReference type="SAM" id="Phobius"/>
    </source>
</evidence>
<proteinExistence type="inferred from homology"/>
<evidence type="ECO:0000256" key="1">
    <source>
        <dbReference type="ARBA" id="ARBA00022723"/>
    </source>
</evidence>
<dbReference type="RefSeq" id="XP_022137133.1">
    <property type="nucleotide sequence ID" value="XM_022281441.1"/>
</dbReference>
<dbReference type="InterPro" id="IPR018253">
    <property type="entry name" value="DnaJ_domain_CS"/>
</dbReference>
<evidence type="ECO:0000256" key="4">
    <source>
        <dbReference type="ARBA" id="ARBA00022833"/>
    </source>
</evidence>
<dbReference type="GO" id="GO:0042026">
    <property type="term" value="P:protein refolding"/>
    <property type="evidence" value="ECO:0007669"/>
    <property type="project" value="TreeGrafter"/>
</dbReference>
<accession>A0A6J1C9G9</accession>
<evidence type="ECO:0000256" key="3">
    <source>
        <dbReference type="ARBA" id="ARBA00022771"/>
    </source>
</evidence>
<gene>
    <name evidence="11" type="primary">LOC111008684</name>
</gene>
<dbReference type="InterPro" id="IPR001623">
    <property type="entry name" value="DnaJ_domain"/>
</dbReference>
<dbReference type="GO" id="GO:0009535">
    <property type="term" value="C:chloroplast thylakoid membrane"/>
    <property type="evidence" value="ECO:0007669"/>
    <property type="project" value="TreeGrafter"/>
</dbReference>
<organism evidence="10 11">
    <name type="scientific">Momordica charantia</name>
    <name type="common">Bitter gourd</name>
    <name type="synonym">Balsam pear</name>
    <dbReference type="NCBI Taxonomy" id="3673"/>
    <lineage>
        <taxon>Eukaryota</taxon>
        <taxon>Viridiplantae</taxon>
        <taxon>Streptophyta</taxon>
        <taxon>Embryophyta</taxon>
        <taxon>Tracheophyta</taxon>
        <taxon>Spermatophyta</taxon>
        <taxon>Magnoliopsida</taxon>
        <taxon>eudicotyledons</taxon>
        <taxon>Gunneridae</taxon>
        <taxon>Pentapetalae</taxon>
        <taxon>rosids</taxon>
        <taxon>fabids</taxon>
        <taxon>Cucurbitales</taxon>
        <taxon>Cucurbitaceae</taxon>
        <taxon>Momordiceae</taxon>
        <taxon>Momordica</taxon>
    </lineage>
</organism>